<accession>A0A139BNW4</accession>
<gene>
    <name evidence="1" type="ORF">AWT59_3212</name>
</gene>
<proteinExistence type="predicted"/>
<evidence type="ECO:0000313" key="1">
    <source>
        <dbReference type="EMBL" id="KXS30662.1"/>
    </source>
</evidence>
<name>A0A139BNW4_9PROT</name>
<comment type="caution">
    <text evidence="1">The sequence shown here is derived from an EMBL/GenBank/DDBJ whole genome shotgun (WGS) entry which is preliminary data.</text>
</comment>
<organism evidence="1 2">
    <name type="scientific">Candidatus Gallionella acididurans</name>
    <dbReference type="NCBI Taxonomy" id="1796491"/>
    <lineage>
        <taxon>Bacteria</taxon>
        <taxon>Pseudomonadati</taxon>
        <taxon>Pseudomonadota</taxon>
        <taxon>Betaproteobacteria</taxon>
        <taxon>Nitrosomonadales</taxon>
        <taxon>Gallionellaceae</taxon>
        <taxon>Gallionella</taxon>
    </lineage>
</organism>
<dbReference type="AlphaFoldDB" id="A0A139BNW4"/>
<sequence>MLLHQIISGEQNIWRAIHSVGWALIAVLVNPNNPLALRQFQKHPFPPGQLLTWGCRDNVAYWILLKAREHAYPLDDDIVRRVFALYDQLECIPVNPIEL</sequence>
<reference evidence="1 2" key="1">
    <citation type="submission" date="2016-02" db="EMBL/GenBank/DDBJ databases">
        <authorList>
            <person name="Wen L."/>
            <person name="He K."/>
            <person name="Yang H."/>
        </authorList>
    </citation>
    <scope>NUCLEOTIDE SEQUENCE [LARGE SCALE GENOMIC DNA]</scope>
    <source>
        <strain evidence="1">ShG14-8</strain>
    </source>
</reference>
<dbReference type="Proteomes" id="UP000070578">
    <property type="component" value="Unassembled WGS sequence"/>
</dbReference>
<dbReference type="EMBL" id="LSLI01000172">
    <property type="protein sequence ID" value="KXS30662.1"/>
    <property type="molecule type" value="Genomic_DNA"/>
</dbReference>
<protein>
    <submittedName>
        <fullName evidence="1">Uncharacterized protein</fullName>
    </submittedName>
</protein>
<evidence type="ECO:0000313" key="2">
    <source>
        <dbReference type="Proteomes" id="UP000070578"/>
    </source>
</evidence>
<reference evidence="1 2" key="2">
    <citation type="submission" date="2016-03" db="EMBL/GenBank/DDBJ databases">
        <title>New uncultured bacterium of the family Gallionellaceae from acid mine drainage: description and reconstruction of genome based on metagenomic analysis of microbial community.</title>
        <authorList>
            <person name="Kadnikov V."/>
            <person name="Ivasenko D."/>
            <person name="Beletsky A."/>
            <person name="Mardanov A."/>
            <person name="Danilova E."/>
            <person name="Pimenov N."/>
            <person name="Karnachuk O."/>
            <person name="Ravin N."/>
        </authorList>
    </citation>
    <scope>NUCLEOTIDE SEQUENCE [LARGE SCALE GENOMIC DNA]</scope>
    <source>
        <strain evidence="1">ShG14-8</strain>
    </source>
</reference>